<dbReference type="InterPro" id="IPR018060">
    <property type="entry name" value="HTH_AraC"/>
</dbReference>
<evidence type="ECO:0000256" key="2">
    <source>
        <dbReference type="ARBA" id="ARBA00023125"/>
    </source>
</evidence>
<evidence type="ECO:0000256" key="3">
    <source>
        <dbReference type="ARBA" id="ARBA00023163"/>
    </source>
</evidence>
<evidence type="ECO:0000313" key="7">
    <source>
        <dbReference type="Proteomes" id="UP000655751"/>
    </source>
</evidence>
<dbReference type="Proteomes" id="UP000655751">
    <property type="component" value="Unassembled WGS sequence"/>
</dbReference>
<dbReference type="SMART" id="SM00342">
    <property type="entry name" value="HTH_ARAC"/>
    <property type="match status" value="1"/>
</dbReference>
<evidence type="ECO:0000256" key="4">
    <source>
        <dbReference type="SAM" id="MobiDB-lite"/>
    </source>
</evidence>
<dbReference type="InterPro" id="IPR050204">
    <property type="entry name" value="AraC_XylS_family_regulators"/>
</dbReference>
<dbReference type="GO" id="GO:0003700">
    <property type="term" value="F:DNA-binding transcription factor activity"/>
    <property type="evidence" value="ECO:0007669"/>
    <property type="project" value="InterPro"/>
</dbReference>
<dbReference type="EMBL" id="JADMLG010000015">
    <property type="protein sequence ID" value="MBH0780433.1"/>
    <property type="molecule type" value="Genomic_DNA"/>
</dbReference>
<comment type="caution">
    <text evidence="6">The sequence shown here is derived from an EMBL/GenBank/DDBJ whole genome shotgun (WGS) entry which is preliminary data.</text>
</comment>
<protein>
    <submittedName>
        <fullName evidence="6">AraC family transcriptional regulator</fullName>
    </submittedName>
</protein>
<feature type="domain" description="HTH araC/xylS-type" evidence="5">
    <location>
        <begin position="138"/>
        <end position="236"/>
    </location>
</feature>
<dbReference type="PROSITE" id="PS01124">
    <property type="entry name" value="HTH_ARAC_FAMILY_2"/>
    <property type="match status" value="1"/>
</dbReference>
<dbReference type="Pfam" id="PF12833">
    <property type="entry name" value="HTH_18"/>
    <property type="match status" value="1"/>
</dbReference>
<accession>A0A931IH17</accession>
<organism evidence="6 7">
    <name type="scientific">Nocardia bovistercoris</name>
    <dbReference type="NCBI Taxonomy" id="2785916"/>
    <lineage>
        <taxon>Bacteria</taxon>
        <taxon>Bacillati</taxon>
        <taxon>Actinomycetota</taxon>
        <taxon>Actinomycetes</taxon>
        <taxon>Mycobacteriales</taxon>
        <taxon>Nocardiaceae</taxon>
        <taxon>Nocardia</taxon>
    </lineage>
</organism>
<proteinExistence type="predicted"/>
<keyword evidence="7" id="KW-1185">Reference proteome</keyword>
<dbReference type="PANTHER" id="PTHR46796:SF15">
    <property type="entry name" value="BLL1074 PROTEIN"/>
    <property type="match status" value="1"/>
</dbReference>
<evidence type="ECO:0000259" key="5">
    <source>
        <dbReference type="PROSITE" id="PS01124"/>
    </source>
</evidence>
<name>A0A931IH17_9NOCA</name>
<gene>
    <name evidence="6" type="ORF">IT779_29590</name>
</gene>
<sequence>MAGFRIGGDGPQRLRAVPHPAVTVVVEFGDRCFDISDAAGRTYSGSLVLGLADSAAPVRVRAIECVQLRLSPLVARAVLGCPPGELRGGIVELDDLWGRDAARLRERLHESPDWGRRFALIATTLSARLRDAPRTDPEVASAWRQIVLGRGALRVEDLAADVGWSRQRLWSRFGDRIGLTPKRAAMLVRFDHAVHRLVRGESPARVAAESGYADQPHLYRDVRGFTGTTLARAVDEPWLAVDDRAWPTTAATAGSPMRSARPAGHRRGR</sequence>
<keyword evidence="1" id="KW-0805">Transcription regulation</keyword>
<keyword evidence="2" id="KW-0238">DNA-binding</keyword>
<reference evidence="6" key="1">
    <citation type="submission" date="2020-11" db="EMBL/GenBank/DDBJ databases">
        <title>Nocardia NEAU-351.nov., a novel actinomycete isolated from the cow dung.</title>
        <authorList>
            <person name="Zhang X."/>
        </authorList>
    </citation>
    <scope>NUCLEOTIDE SEQUENCE</scope>
    <source>
        <strain evidence="6">NEAU-351</strain>
    </source>
</reference>
<feature type="region of interest" description="Disordered" evidence="4">
    <location>
        <begin position="250"/>
        <end position="269"/>
    </location>
</feature>
<dbReference type="Gene3D" id="1.10.10.60">
    <property type="entry name" value="Homeodomain-like"/>
    <property type="match status" value="1"/>
</dbReference>
<dbReference type="PANTHER" id="PTHR46796">
    <property type="entry name" value="HTH-TYPE TRANSCRIPTIONAL ACTIVATOR RHAS-RELATED"/>
    <property type="match status" value="1"/>
</dbReference>
<keyword evidence="3" id="KW-0804">Transcription</keyword>
<evidence type="ECO:0000256" key="1">
    <source>
        <dbReference type="ARBA" id="ARBA00023015"/>
    </source>
</evidence>
<dbReference type="GO" id="GO:0043565">
    <property type="term" value="F:sequence-specific DNA binding"/>
    <property type="evidence" value="ECO:0007669"/>
    <property type="project" value="InterPro"/>
</dbReference>
<evidence type="ECO:0000313" key="6">
    <source>
        <dbReference type="EMBL" id="MBH0780433.1"/>
    </source>
</evidence>
<dbReference type="AlphaFoldDB" id="A0A931IH17"/>